<proteinExistence type="predicted"/>
<comment type="caution">
    <text evidence="1">The sequence shown here is derived from an EMBL/GenBank/DDBJ whole genome shotgun (WGS) entry which is preliminary data.</text>
</comment>
<feature type="non-terminal residue" evidence="1">
    <location>
        <position position="1"/>
    </location>
</feature>
<reference evidence="1" key="2">
    <citation type="journal article" date="2022" name="New Phytol.">
        <title>Evolutionary transition to the ectomycorrhizal habit in the genomes of a hyperdiverse lineage of mushroom-forming fungi.</title>
        <authorList>
            <person name="Looney B."/>
            <person name="Miyauchi S."/>
            <person name="Morin E."/>
            <person name="Drula E."/>
            <person name="Courty P.E."/>
            <person name="Kohler A."/>
            <person name="Kuo A."/>
            <person name="LaButti K."/>
            <person name="Pangilinan J."/>
            <person name="Lipzen A."/>
            <person name="Riley R."/>
            <person name="Andreopoulos W."/>
            <person name="He G."/>
            <person name="Johnson J."/>
            <person name="Nolan M."/>
            <person name="Tritt A."/>
            <person name="Barry K.W."/>
            <person name="Grigoriev I.V."/>
            <person name="Nagy L.G."/>
            <person name="Hibbett D."/>
            <person name="Henrissat B."/>
            <person name="Matheny P.B."/>
            <person name="Labbe J."/>
            <person name="Martin F.M."/>
        </authorList>
    </citation>
    <scope>NUCLEOTIDE SEQUENCE</scope>
    <source>
        <strain evidence="1">FP105234-sp</strain>
    </source>
</reference>
<reference evidence="1" key="1">
    <citation type="submission" date="2021-02" db="EMBL/GenBank/DDBJ databases">
        <authorList>
            <consortium name="DOE Joint Genome Institute"/>
            <person name="Ahrendt S."/>
            <person name="Looney B.P."/>
            <person name="Miyauchi S."/>
            <person name="Morin E."/>
            <person name="Drula E."/>
            <person name="Courty P.E."/>
            <person name="Chicoki N."/>
            <person name="Fauchery L."/>
            <person name="Kohler A."/>
            <person name="Kuo A."/>
            <person name="Labutti K."/>
            <person name="Pangilinan J."/>
            <person name="Lipzen A."/>
            <person name="Riley R."/>
            <person name="Andreopoulos W."/>
            <person name="He G."/>
            <person name="Johnson J."/>
            <person name="Barry K.W."/>
            <person name="Grigoriev I.V."/>
            <person name="Nagy L."/>
            <person name="Hibbett D."/>
            <person name="Henrissat B."/>
            <person name="Matheny P.B."/>
            <person name="Labbe J."/>
            <person name="Martin F."/>
        </authorList>
    </citation>
    <scope>NUCLEOTIDE SEQUENCE</scope>
    <source>
        <strain evidence="1">FP105234-sp</strain>
    </source>
</reference>
<dbReference type="Proteomes" id="UP000814033">
    <property type="component" value="Unassembled WGS sequence"/>
</dbReference>
<evidence type="ECO:0000313" key="2">
    <source>
        <dbReference type="Proteomes" id="UP000814033"/>
    </source>
</evidence>
<sequence length="360" mass="39912">TRPDLFQPQHRDTHYALAHYHLMGSRILSRSFHVERWKRARTDHPGDKDGGLAGDASMDVDVDVDVDREQEAPADEGAGRDADADAEELDVLVDDSDDSDDEEDPADIAMVPMADMLNARFGSENAKLFYEEHSLLMNVTKPVPKGEQIWNTYGDPPNSDLLRRYGHVDLVPLPDGEFGNPADIVEVPADFAVASLTHQRALQSSDPFTERVDWWLEEGGDDVFILEYPDELPDDFISFLRVLSISEPEWQKTKLKSKLPKPKLDSEVLSVAVDVLQRRLSAYPTSIDDRQALSAGTLNANKLHAVVVRLGEKRILQAALVKAKAKLDALSSPGSKGTAGARKRKLEGGEDKKSGRKAKR</sequence>
<evidence type="ECO:0000313" key="1">
    <source>
        <dbReference type="EMBL" id="KAI0037825.1"/>
    </source>
</evidence>
<keyword evidence="2" id="KW-1185">Reference proteome</keyword>
<dbReference type="EMBL" id="MU276702">
    <property type="protein sequence ID" value="KAI0037825.1"/>
    <property type="molecule type" value="Genomic_DNA"/>
</dbReference>
<name>A0ACB8R188_9AGAM</name>
<accession>A0ACB8R188</accession>
<gene>
    <name evidence="1" type="ORF">FA95DRAFT_1578575</name>
</gene>
<organism evidence="1 2">
    <name type="scientific">Auriscalpium vulgare</name>
    <dbReference type="NCBI Taxonomy" id="40419"/>
    <lineage>
        <taxon>Eukaryota</taxon>
        <taxon>Fungi</taxon>
        <taxon>Dikarya</taxon>
        <taxon>Basidiomycota</taxon>
        <taxon>Agaricomycotina</taxon>
        <taxon>Agaricomycetes</taxon>
        <taxon>Russulales</taxon>
        <taxon>Auriscalpiaceae</taxon>
        <taxon>Auriscalpium</taxon>
    </lineage>
</organism>
<protein>
    <submittedName>
        <fullName evidence="1">RuBisCo LSMT C-terminal, substrate-binding domain-containing protein</fullName>
    </submittedName>
</protein>